<evidence type="ECO:0000259" key="1">
    <source>
        <dbReference type="Pfam" id="PF13649"/>
    </source>
</evidence>
<dbReference type="AlphaFoldDB" id="A0A7D4UJA6"/>
<dbReference type="GO" id="GO:0008168">
    <property type="term" value="F:methyltransferase activity"/>
    <property type="evidence" value="ECO:0007669"/>
    <property type="project" value="UniProtKB-KW"/>
</dbReference>
<dbReference type="RefSeq" id="WP_173413500.1">
    <property type="nucleotide sequence ID" value="NZ_CP054139.1"/>
</dbReference>
<dbReference type="InterPro" id="IPR041698">
    <property type="entry name" value="Methyltransf_25"/>
</dbReference>
<keyword evidence="3" id="KW-1185">Reference proteome</keyword>
<proteinExistence type="predicted"/>
<protein>
    <submittedName>
        <fullName evidence="2">Class I SAM-dependent methyltransferase</fullName>
    </submittedName>
</protein>
<dbReference type="SUPFAM" id="SSF53335">
    <property type="entry name" value="S-adenosyl-L-methionine-dependent methyltransferases"/>
    <property type="match status" value="1"/>
</dbReference>
<evidence type="ECO:0000313" key="3">
    <source>
        <dbReference type="Proteomes" id="UP000505355"/>
    </source>
</evidence>
<evidence type="ECO:0000313" key="2">
    <source>
        <dbReference type="EMBL" id="QKJ28802.1"/>
    </source>
</evidence>
<dbReference type="Pfam" id="PF13649">
    <property type="entry name" value="Methyltransf_25"/>
    <property type="match status" value="1"/>
</dbReference>
<dbReference type="Gene3D" id="3.40.50.150">
    <property type="entry name" value="Vaccinia Virus protein VP39"/>
    <property type="match status" value="1"/>
</dbReference>
<dbReference type="InterPro" id="IPR029063">
    <property type="entry name" value="SAM-dependent_MTases_sf"/>
</dbReference>
<gene>
    <name evidence="2" type="ORF">HQ865_03175</name>
</gene>
<feature type="domain" description="Methyltransferase" evidence="1">
    <location>
        <begin position="41"/>
        <end position="135"/>
    </location>
</feature>
<accession>A0A7D4UJA6</accession>
<dbReference type="GO" id="GO:0032259">
    <property type="term" value="P:methylation"/>
    <property type="evidence" value="ECO:0007669"/>
    <property type="project" value="UniProtKB-KW"/>
</dbReference>
<reference evidence="2 3" key="1">
    <citation type="submission" date="2020-05" db="EMBL/GenBank/DDBJ databases">
        <title>Mucilaginibacter mali sp. nov.</title>
        <authorList>
            <person name="Kim H.S."/>
            <person name="Lee K.C."/>
            <person name="Suh M.K."/>
            <person name="Kim J.-S."/>
            <person name="Han K.-I."/>
            <person name="Eom M.K."/>
            <person name="Shin Y.K."/>
            <person name="Lee J.-S."/>
        </authorList>
    </citation>
    <scope>NUCLEOTIDE SEQUENCE [LARGE SCALE GENOMIC DNA]</scope>
    <source>
        <strain evidence="2 3">G2-14</strain>
    </source>
</reference>
<dbReference type="KEGG" id="mmab:HQ865_03175"/>
<sequence length="205" mass="23045">MPSNYDNAAWFYDRLSRVVYGKALIQAQTHFLHTIPQNSNVLIAGGGSGMLLEAIARIHPSGLQIAYVELSEKMMALAKKRNTAGNKVSYINQPVEDAGLTQEFDVVISPFLLDSLSPVNFIKVFAAMDALLKPGCLWLNTDFQLNGKWWQKPLLKSMYFFFRLLGCVETAELPDMAAYFAVKGYNEIERKLFFGDFIAAGVYRK</sequence>
<keyword evidence="2" id="KW-0808">Transferase</keyword>
<name>A0A7D4UJA6_9SPHI</name>
<dbReference type="EMBL" id="CP054139">
    <property type="protein sequence ID" value="QKJ28802.1"/>
    <property type="molecule type" value="Genomic_DNA"/>
</dbReference>
<dbReference type="Proteomes" id="UP000505355">
    <property type="component" value="Chromosome"/>
</dbReference>
<organism evidence="2 3">
    <name type="scientific">Mucilaginibacter mali</name>
    <dbReference type="NCBI Taxonomy" id="2740462"/>
    <lineage>
        <taxon>Bacteria</taxon>
        <taxon>Pseudomonadati</taxon>
        <taxon>Bacteroidota</taxon>
        <taxon>Sphingobacteriia</taxon>
        <taxon>Sphingobacteriales</taxon>
        <taxon>Sphingobacteriaceae</taxon>
        <taxon>Mucilaginibacter</taxon>
    </lineage>
</organism>
<keyword evidence="2" id="KW-0489">Methyltransferase</keyword>